<dbReference type="PANTHER" id="PTHR36180:SF2">
    <property type="entry name" value="BRO FAMILY PROTEIN"/>
    <property type="match status" value="1"/>
</dbReference>
<keyword evidence="2" id="KW-0614">Plasmid</keyword>
<dbReference type="Proteomes" id="UP000831859">
    <property type="component" value="Plasmid p1unnamed"/>
</dbReference>
<dbReference type="InterPro" id="IPR018878">
    <property type="entry name" value="ORF6C_dom"/>
</dbReference>
<dbReference type="Pfam" id="PF10552">
    <property type="entry name" value="ORF6C"/>
    <property type="match status" value="1"/>
</dbReference>
<accession>A0ABY4PK77</accession>
<dbReference type="PANTHER" id="PTHR36180">
    <property type="entry name" value="DNA-BINDING PROTEIN-RELATED-RELATED"/>
    <property type="match status" value="1"/>
</dbReference>
<evidence type="ECO:0000259" key="1">
    <source>
        <dbReference type="PROSITE" id="PS51750"/>
    </source>
</evidence>
<geneLocation type="plasmid" evidence="2 3">
    <name>p1unnamed</name>
</geneLocation>
<keyword evidence="3" id="KW-1185">Reference proteome</keyword>
<organism evidence="2 3">
    <name type="scientific">Apilactobacillus apisilvae</name>
    <dbReference type="NCBI Taxonomy" id="2923364"/>
    <lineage>
        <taxon>Bacteria</taxon>
        <taxon>Bacillati</taxon>
        <taxon>Bacillota</taxon>
        <taxon>Bacilli</taxon>
        <taxon>Lactobacillales</taxon>
        <taxon>Lactobacillaceae</taxon>
        <taxon>Apilactobacillus</taxon>
    </lineage>
</organism>
<gene>
    <name evidence="2" type="ORF">MOO46_07395</name>
</gene>
<evidence type="ECO:0000313" key="3">
    <source>
        <dbReference type="Proteomes" id="UP000831859"/>
    </source>
</evidence>
<dbReference type="RefSeq" id="WP_249511773.1">
    <property type="nucleotide sequence ID" value="NZ_CP093363.1"/>
</dbReference>
<sequence>MVLKRNDLTPINNFNFRGEDIFTIEINNKVWFWGKQVAKLLQYKKPNNAVTTLIKENHRKTLSQSACPDLGLAKMLWNGYDHSAKTLIDISGVYSLIMRSNLPQAEQFQDWVTDEVLPSIQRTGGYQVEKEKPKPMSATERLSLATQAVGELDGRVSKLESNQTINPGEYSYLNSLVSKQVYSYANNVLVHYNRKQIKELYKDISNGIKQVSNIKTRSQLRAGQYNDVIDYVTSWVPSTATKQVVKSIQLNLGGEYDD</sequence>
<feature type="domain" description="Bro-N" evidence="1">
    <location>
        <begin position="5"/>
        <end position="124"/>
    </location>
</feature>
<reference evidence="2 3" key="1">
    <citation type="journal article" date="2022" name="Int. J. Syst. Evol. Microbiol.">
        <title>Apilactobacillus apisilvae sp. nov., Nicolia spurrieriana gen. nov. sp. nov., Bombilactobacillus folatiphilus sp. nov. and Bombilactobacillus thymidiniphilus sp. nov., four new lactic acid bacterial isolates from stingless bees Tetragonula carbonaria and Austroplebeia australis.</title>
        <authorList>
            <person name="Oliphant S.A."/>
            <person name="Watson-Haigh N.S."/>
            <person name="Sumby K.M."/>
            <person name="Gardner J."/>
            <person name="Groom S."/>
            <person name="Jiranek V."/>
        </authorList>
    </citation>
    <scope>NUCLEOTIDE SEQUENCE [LARGE SCALE GENOMIC DNA]</scope>
    <source>
        <strain evidence="2 3">SG5_A10</strain>
    </source>
</reference>
<protein>
    <submittedName>
        <fullName evidence="2">ORF6C domain-containing protein</fullName>
    </submittedName>
</protein>
<dbReference type="EMBL" id="CP093363">
    <property type="protein sequence ID" value="UQS85809.1"/>
    <property type="molecule type" value="Genomic_DNA"/>
</dbReference>
<dbReference type="Pfam" id="PF02498">
    <property type="entry name" value="Bro-N"/>
    <property type="match status" value="1"/>
</dbReference>
<dbReference type="InterPro" id="IPR003497">
    <property type="entry name" value="BRO_N_domain"/>
</dbReference>
<dbReference type="PROSITE" id="PS51750">
    <property type="entry name" value="BRO_N"/>
    <property type="match status" value="1"/>
</dbReference>
<name>A0ABY4PK77_9LACO</name>
<proteinExistence type="predicted"/>
<evidence type="ECO:0000313" key="2">
    <source>
        <dbReference type="EMBL" id="UQS85809.1"/>
    </source>
</evidence>
<dbReference type="SMART" id="SM01040">
    <property type="entry name" value="Bro-N"/>
    <property type="match status" value="1"/>
</dbReference>